<sequence length="71" mass="7868">MFFLFSTLFSSRALRWPVEGAQNMDLTPSLTCCTSQERATGVSIKISSQPPPRRHAAQCLYRLGVFSSTGK</sequence>
<protein>
    <submittedName>
        <fullName evidence="2">Putative secreted protein</fullName>
    </submittedName>
</protein>
<name>A0A2M4B7F4_9DIPT</name>
<proteinExistence type="predicted"/>
<feature type="signal peptide" evidence="1">
    <location>
        <begin position="1"/>
        <end position="20"/>
    </location>
</feature>
<accession>A0A2M4B7F4</accession>
<dbReference type="AlphaFoldDB" id="A0A2M4B7F4"/>
<organism evidence="2">
    <name type="scientific">Anopheles triannulatus</name>
    <dbReference type="NCBI Taxonomy" id="58253"/>
    <lineage>
        <taxon>Eukaryota</taxon>
        <taxon>Metazoa</taxon>
        <taxon>Ecdysozoa</taxon>
        <taxon>Arthropoda</taxon>
        <taxon>Hexapoda</taxon>
        <taxon>Insecta</taxon>
        <taxon>Pterygota</taxon>
        <taxon>Neoptera</taxon>
        <taxon>Endopterygota</taxon>
        <taxon>Diptera</taxon>
        <taxon>Nematocera</taxon>
        <taxon>Culicoidea</taxon>
        <taxon>Culicidae</taxon>
        <taxon>Anophelinae</taxon>
        <taxon>Anopheles</taxon>
    </lineage>
</organism>
<evidence type="ECO:0000256" key="1">
    <source>
        <dbReference type="SAM" id="SignalP"/>
    </source>
</evidence>
<dbReference type="EMBL" id="GGFK01015664">
    <property type="protein sequence ID" value="MBW48985.1"/>
    <property type="molecule type" value="Transcribed_RNA"/>
</dbReference>
<evidence type="ECO:0000313" key="2">
    <source>
        <dbReference type="EMBL" id="MBW48985.1"/>
    </source>
</evidence>
<reference evidence="2" key="1">
    <citation type="submission" date="2018-01" db="EMBL/GenBank/DDBJ databases">
        <title>An insight into the sialome of Amazonian anophelines.</title>
        <authorList>
            <person name="Ribeiro J.M."/>
            <person name="Scarpassa V."/>
            <person name="Calvo E."/>
        </authorList>
    </citation>
    <scope>NUCLEOTIDE SEQUENCE</scope>
    <source>
        <tissue evidence="2">Salivary glands</tissue>
    </source>
</reference>
<keyword evidence="1" id="KW-0732">Signal</keyword>
<feature type="chain" id="PRO_5014973355" evidence="1">
    <location>
        <begin position="21"/>
        <end position="71"/>
    </location>
</feature>